<comment type="caution">
    <text evidence="1">The sequence shown here is derived from an EMBL/GenBank/DDBJ whole genome shotgun (WGS) entry which is preliminary data.</text>
</comment>
<keyword evidence="2" id="KW-1185">Reference proteome</keyword>
<organism evidence="1 2">
    <name type="scientific">Caerostris darwini</name>
    <dbReference type="NCBI Taxonomy" id="1538125"/>
    <lineage>
        <taxon>Eukaryota</taxon>
        <taxon>Metazoa</taxon>
        <taxon>Ecdysozoa</taxon>
        <taxon>Arthropoda</taxon>
        <taxon>Chelicerata</taxon>
        <taxon>Arachnida</taxon>
        <taxon>Araneae</taxon>
        <taxon>Araneomorphae</taxon>
        <taxon>Entelegynae</taxon>
        <taxon>Araneoidea</taxon>
        <taxon>Araneidae</taxon>
        <taxon>Caerostris</taxon>
    </lineage>
</organism>
<reference evidence="1 2" key="1">
    <citation type="submission" date="2021-06" db="EMBL/GenBank/DDBJ databases">
        <title>Caerostris darwini draft genome.</title>
        <authorList>
            <person name="Kono N."/>
            <person name="Arakawa K."/>
        </authorList>
    </citation>
    <scope>NUCLEOTIDE SEQUENCE [LARGE SCALE GENOMIC DNA]</scope>
</reference>
<accession>A0AAV4PE61</accession>
<dbReference type="AlphaFoldDB" id="A0AAV4PE61"/>
<dbReference type="EMBL" id="BPLQ01002577">
    <property type="protein sequence ID" value="GIX94184.1"/>
    <property type="molecule type" value="Genomic_DNA"/>
</dbReference>
<proteinExistence type="predicted"/>
<sequence length="89" mass="10023">MTAIWCSISRSEPTEFLGDISSRLGILLWRTHLCAMVFEGEMRIKRGDELTSGECSLALSCHCVDNLADVMRRKNSAMAPLTSFLIKWN</sequence>
<gene>
    <name evidence="1" type="ORF">CDAR_485331</name>
</gene>
<protein>
    <submittedName>
        <fullName evidence="1">Uncharacterized protein</fullName>
    </submittedName>
</protein>
<evidence type="ECO:0000313" key="1">
    <source>
        <dbReference type="EMBL" id="GIX94184.1"/>
    </source>
</evidence>
<dbReference type="Proteomes" id="UP001054837">
    <property type="component" value="Unassembled WGS sequence"/>
</dbReference>
<evidence type="ECO:0000313" key="2">
    <source>
        <dbReference type="Proteomes" id="UP001054837"/>
    </source>
</evidence>
<name>A0AAV4PE61_9ARAC</name>